<reference evidence="3" key="1">
    <citation type="submission" date="2020-07" db="EMBL/GenBank/DDBJ databases">
        <title>Multicomponent nature underlies the extraordinary mechanical properties of spider dragline silk.</title>
        <authorList>
            <person name="Kono N."/>
            <person name="Nakamura H."/>
            <person name="Mori M."/>
            <person name="Yoshida Y."/>
            <person name="Ohtoshi R."/>
            <person name="Malay A.D."/>
            <person name="Moran D.A.P."/>
            <person name="Tomita M."/>
            <person name="Numata K."/>
            <person name="Arakawa K."/>
        </authorList>
    </citation>
    <scope>NUCLEOTIDE SEQUENCE</scope>
</reference>
<evidence type="ECO:0000259" key="2">
    <source>
        <dbReference type="PROSITE" id="PS50158"/>
    </source>
</evidence>
<dbReference type="Pfam" id="PF00098">
    <property type="entry name" value="zf-CCHC"/>
    <property type="match status" value="1"/>
</dbReference>
<keyword evidence="3" id="KW-0548">Nucleotidyltransferase</keyword>
<accession>A0A8X6J1L1</accession>
<dbReference type="SMART" id="SM00343">
    <property type="entry name" value="ZnF_C2HC"/>
    <property type="match status" value="2"/>
</dbReference>
<keyword evidence="3" id="KW-0695">RNA-directed DNA polymerase</keyword>
<name>A0A8X6J1L1_TRICU</name>
<sequence length="173" mass="19107">MRSGDLFLEVSSSNQATILAKLQKLAQLDVTVSPHGSLNFSLGVISPADFLNLSSEEILENLQDQKVCGVRRITIHRDGQVLNTKHLILTFSTPDLPQYVKAAYLRCPAREYIANALRCFNCQQYGHLKNVCRGQPTCPRCGEAGHDSNDCSKKENCVNSKGEHPAYSRACPT</sequence>
<gene>
    <name evidence="3" type="primary">X975_11654</name>
    <name evidence="3" type="ORF">TNCT_177281</name>
</gene>
<dbReference type="GO" id="GO:0008270">
    <property type="term" value="F:zinc ion binding"/>
    <property type="evidence" value="ECO:0007669"/>
    <property type="project" value="UniProtKB-KW"/>
</dbReference>
<comment type="caution">
    <text evidence="3">The sequence shown here is derived from an EMBL/GenBank/DDBJ whole genome shotgun (WGS) entry which is preliminary data.</text>
</comment>
<dbReference type="GO" id="GO:0003964">
    <property type="term" value="F:RNA-directed DNA polymerase activity"/>
    <property type="evidence" value="ECO:0007669"/>
    <property type="project" value="UniProtKB-KW"/>
</dbReference>
<keyword evidence="1" id="KW-0862">Zinc</keyword>
<dbReference type="InterPro" id="IPR001878">
    <property type="entry name" value="Znf_CCHC"/>
</dbReference>
<organism evidence="3 4">
    <name type="scientific">Trichonephila clavata</name>
    <name type="common">Joro spider</name>
    <name type="synonym">Nephila clavata</name>
    <dbReference type="NCBI Taxonomy" id="2740835"/>
    <lineage>
        <taxon>Eukaryota</taxon>
        <taxon>Metazoa</taxon>
        <taxon>Ecdysozoa</taxon>
        <taxon>Arthropoda</taxon>
        <taxon>Chelicerata</taxon>
        <taxon>Arachnida</taxon>
        <taxon>Araneae</taxon>
        <taxon>Araneomorphae</taxon>
        <taxon>Entelegynae</taxon>
        <taxon>Araneoidea</taxon>
        <taxon>Nephilidae</taxon>
        <taxon>Trichonephila</taxon>
    </lineage>
</organism>
<keyword evidence="1" id="KW-0479">Metal-binding</keyword>
<evidence type="ECO:0000313" key="3">
    <source>
        <dbReference type="EMBL" id="GFR15945.1"/>
    </source>
</evidence>
<evidence type="ECO:0000313" key="4">
    <source>
        <dbReference type="Proteomes" id="UP000887116"/>
    </source>
</evidence>
<feature type="domain" description="CCHC-type" evidence="2">
    <location>
        <begin position="138"/>
        <end position="153"/>
    </location>
</feature>
<dbReference type="Proteomes" id="UP000887116">
    <property type="component" value="Unassembled WGS sequence"/>
</dbReference>
<dbReference type="Gene3D" id="4.10.60.10">
    <property type="entry name" value="Zinc finger, CCHC-type"/>
    <property type="match status" value="1"/>
</dbReference>
<keyword evidence="1" id="KW-0863">Zinc-finger</keyword>
<keyword evidence="3" id="KW-0808">Transferase</keyword>
<keyword evidence="4" id="KW-1185">Reference proteome</keyword>
<proteinExistence type="predicted"/>
<protein>
    <submittedName>
        <fullName evidence="3">Putative RNA-directed DNA polymerase from transposon X-element</fullName>
    </submittedName>
</protein>
<dbReference type="GO" id="GO:0003676">
    <property type="term" value="F:nucleic acid binding"/>
    <property type="evidence" value="ECO:0007669"/>
    <property type="project" value="InterPro"/>
</dbReference>
<dbReference type="OrthoDB" id="6434572at2759"/>
<dbReference type="EMBL" id="BMAO01017475">
    <property type="protein sequence ID" value="GFR15945.1"/>
    <property type="molecule type" value="Genomic_DNA"/>
</dbReference>
<dbReference type="PROSITE" id="PS50158">
    <property type="entry name" value="ZF_CCHC"/>
    <property type="match status" value="1"/>
</dbReference>
<dbReference type="InterPro" id="IPR036875">
    <property type="entry name" value="Znf_CCHC_sf"/>
</dbReference>
<dbReference type="SUPFAM" id="SSF57756">
    <property type="entry name" value="Retrovirus zinc finger-like domains"/>
    <property type="match status" value="1"/>
</dbReference>
<dbReference type="AlphaFoldDB" id="A0A8X6J1L1"/>
<evidence type="ECO:0000256" key="1">
    <source>
        <dbReference type="PROSITE-ProRule" id="PRU00047"/>
    </source>
</evidence>